<dbReference type="AlphaFoldDB" id="A0AAJ6ALT1"/>
<dbReference type="InterPro" id="IPR012338">
    <property type="entry name" value="Beta-lactam/transpept-like"/>
</dbReference>
<dbReference type="Gene3D" id="3.90.1310.10">
    <property type="entry name" value="Penicillin-binding protein 2a (Domain 2)"/>
    <property type="match status" value="1"/>
</dbReference>
<dbReference type="SUPFAM" id="SSF56601">
    <property type="entry name" value="beta-lactamase/transpeptidase-like"/>
    <property type="match status" value="1"/>
</dbReference>
<feature type="domain" description="Penicillin binding protein A dimerisation" evidence="2">
    <location>
        <begin position="52"/>
        <end position="135"/>
    </location>
</feature>
<dbReference type="PANTHER" id="PTHR30627:SF24">
    <property type="entry name" value="PENICILLIN-BINDING PROTEIN 4B"/>
    <property type="match status" value="1"/>
</dbReference>
<organism evidence="3 4">
    <name type="scientific">Auritidibacter ignavus</name>
    <dbReference type="NCBI Taxonomy" id="678932"/>
    <lineage>
        <taxon>Bacteria</taxon>
        <taxon>Bacillati</taxon>
        <taxon>Actinomycetota</taxon>
        <taxon>Actinomycetes</taxon>
        <taxon>Micrococcales</taxon>
        <taxon>Micrococcaceae</taxon>
        <taxon>Auritidibacter</taxon>
    </lineage>
</organism>
<protein>
    <submittedName>
        <fullName evidence="3">Penicillin-binding transpeptidase domain-containing protein</fullName>
    </submittedName>
</protein>
<proteinExistence type="predicted"/>
<accession>A0AAJ6ALT1</accession>
<sequence>MNQSIRHAWMVLVAMFVVLLAAASYVQVIGAQELNNNEANTRQLYQQFGSNRGPILVDGEPIAESVPADSDNFDYQRVYHEPEKYSGLTGFYSLTYGATGLENKLNAELSGTADGMIADRLNNLLTGGEQRGAQVELTIDPQMQEIAYSVLPDGIKSSVVISDPATGDVLAMASKPSYDTNLLATHSGAEARQNMEEITSQDGLSPYRTAATQEAVAPGSTFKLIQASAMLESGDYDPDTTLDLPNSITLPQTDGLQLRNFEGGLCSSPNQADFRYIFAQSCNTPFATAAMEMGQEPIVEMAEAFGFNDTFDMPLTATNSSFPTEQLPDATLAQSILGAVDVRATALQMNMVAAGIANDGTLMKPQLIDTVRGPDLNLLEDPEPEVYSEPISAETANELTGMMQEAVQSGTAISSRSNQVDIAAKTGTGQISDSTGADTTVHSWITGFAPADDPQVAVTLVYEDVPYDTGHQLTVDNMKKIMEAVVEQ</sequence>
<dbReference type="GO" id="GO:0008658">
    <property type="term" value="F:penicillin binding"/>
    <property type="evidence" value="ECO:0007669"/>
    <property type="project" value="InterPro"/>
</dbReference>
<dbReference type="PANTHER" id="PTHR30627">
    <property type="entry name" value="PEPTIDOGLYCAN D,D-TRANSPEPTIDASE"/>
    <property type="match status" value="1"/>
</dbReference>
<dbReference type="InterPro" id="IPR054120">
    <property type="entry name" value="PBPA_dimer"/>
</dbReference>
<keyword evidence="4" id="KW-1185">Reference proteome</keyword>
<dbReference type="GO" id="GO:0071972">
    <property type="term" value="F:peptidoglycan L,D-transpeptidase activity"/>
    <property type="evidence" value="ECO:0007669"/>
    <property type="project" value="TreeGrafter"/>
</dbReference>
<dbReference type="GO" id="GO:0005886">
    <property type="term" value="C:plasma membrane"/>
    <property type="evidence" value="ECO:0007669"/>
    <property type="project" value="TreeGrafter"/>
</dbReference>
<dbReference type="InterPro" id="IPR050515">
    <property type="entry name" value="Beta-lactam/transpept"/>
</dbReference>
<dbReference type="InterPro" id="IPR001460">
    <property type="entry name" value="PCN-bd_Tpept"/>
</dbReference>
<dbReference type="Proteomes" id="UP001224674">
    <property type="component" value="Chromosome"/>
</dbReference>
<dbReference type="Pfam" id="PF21922">
    <property type="entry name" value="PBP_dimer_2"/>
    <property type="match status" value="1"/>
</dbReference>
<reference evidence="3 4" key="1">
    <citation type="submission" date="2023-03" db="EMBL/GenBank/DDBJ databases">
        <title>Complete genome sequences of several Auritidibacter ignavus strains isolated from ear infections.</title>
        <authorList>
            <person name="Baehr T."/>
            <person name="Baumhoegger A.M."/>
        </authorList>
    </citation>
    <scope>NUCLEOTIDE SEQUENCE [LARGE SCALE GENOMIC DNA]</scope>
    <source>
        <strain evidence="3 4">BABAE-6</strain>
    </source>
</reference>
<dbReference type="EMBL" id="CP122566">
    <property type="protein sequence ID" value="WGH92440.1"/>
    <property type="molecule type" value="Genomic_DNA"/>
</dbReference>
<name>A0AAJ6ALT1_9MICC</name>
<gene>
    <name evidence="3" type="ORF">QDX21_08935</name>
</gene>
<dbReference type="RefSeq" id="WP_110099211.1">
    <property type="nucleotide sequence ID" value="NZ_CP122566.1"/>
</dbReference>
<evidence type="ECO:0000259" key="2">
    <source>
        <dbReference type="Pfam" id="PF21922"/>
    </source>
</evidence>
<evidence type="ECO:0000313" key="3">
    <source>
        <dbReference type="EMBL" id="WGH92440.1"/>
    </source>
</evidence>
<evidence type="ECO:0000313" key="4">
    <source>
        <dbReference type="Proteomes" id="UP001224674"/>
    </source>
</evidence>
<feature type="domain" description="Penicillin-binding protein transpeptidase" evidence="1">
    <location>
        <begin position="158"/>
        <end position="482"/>
    </location>
</feature>
<dbReference type="Gene3D" id="3.40.710.10">
    <property type="entry name" value="DD-peptidase/beta-lactamase superfamily"/>
    <property type="match status" value="1"/>
</dbReference>
<dbReference type="Pfam" id="PF00905">
    <property type="entry name" value="Transpeptidase"/>
    <property type="match status" value="1"/>
</dbReference>
<dbReference type="GO" id="GO:0071555">
    <property type="term" value="P:cell wall organization"/>
    <property type="evidence" value="ECO:0007669"/>
    <property type="project" value="TreeGrafter"/>
</dbReference>
<evidence type="ECO:0000259" key="1">
    <source>
        <dbReference type="Pfam" id="PF00905"/>
    </source>
</evidence>